<organism evidence="1 2">
    <name type="scientific">Acanthopleuribacter pedis</name>
    <dbReference type="NCBI Taxonomy" id="442870"/>
    <lineage>
        <taxon>Bacteria</taxon>
        <taxon>Pseudomonadati</taxon>
        <taxon>Acidobacteriota</taxon>
        <taxon>Holophagae</taxon>
        <taxon>Acanthopleuribacterales</taxon>
        <taxon>Acanthopleuribacteraceae</taxon>
        <taxon>Acanthopleuribacter</taxon>
    </lineage>
</organism>
<name>A0A8J7U368_9BACT</name>
<protein>
    <submittedName>
        <fullName evidence="1">Zinc ribbon domain-containing protein</fullName>
    </submittedName>
</protein>
<proteinExistence type="predicted"/>
<reference evidence="1" key="1">
    <citation type="submission" date="2021-03" db="EMBL/GenBank/DDBJ databases">
        <authorList>
            <person name="Wang G."/>
        </authorList>
    </citation>
    <scope>NUCLEOTIDE SEQUENCE</scope>
    <source>
        <strain evidence="1">KCTC 12899</strain>
    </source>
</reference>
<evidence type="ECO:0000313" key="1">
    <source>
        <dbReference type="EMBL" id="MBO1316956.1"/>
    </source>
</evidence>
<accession>A0A8J7U368</accession>
<dbReference type="Proteomes" id="UP000664417">
    <property type="component" value="Unassembled WGS sequence"/>
</dbReference>
<dbReference type="AlphaFoldDB" id="A0A8J7U368"/>
<keyword evidence="2" id="KW-1185">Reference proteome</keyword>
<evidence type="ECO:0000313" key="2">
    <source>
        <dbReference type="Proteomes" id="UP000664417"/>
    </source>
</evidence>
<dbReference type="EMBL" id="JAFREP010000001">
    <property type="protein sequence ID" value="MBO1316956.1"/>
    <property type="molecule type" value="Genomic_DNA"/>
</dbReference>
<dbReference type="RefSeq" id="WP_207856192.1">
    <property type="nucleotide sequence ID" value="NZ_JAFREP010000001.1"/>
</dbReference>
<comment type="caution">
    <text evidence="1">The sequence shown here is derived from an EMBL/GenBank/DDBJ whole genome shotgun (WGS) entry which is preliminary data.</text>
</comment>
<gene>
    <name evidence="1" type="ORF">J3U88_00690</name>
</gene>
<sequence>MPTYDYRCPANGQVVEVMHAVAEKMETWGQLCETAGHPPGETDPGAPVERLVSAPGLAFPKTNSELKNMGFTKLVKRDSGVYENVTATDNEKRYTVAGDQSSYPDFRSKIGD</sequence>